<dbReference type="EMBL" id="JBBEGM010000001">
    <property type="protein sequence ID" value="MEJ2860694.1"/>
    <property type="molecule type" value="Genomic_DNA"/>
</dbReference>
<name>A0ABU8M003_9PSEU</name>
<feature type="region of interest" description="Disordered" evidence="1">
    <location>
        <begin position="37"/>
        <end position="61"/>
    </location>
</feature>
<evidence type="ECO:0000313" key="4">
    <source>
        <dbReference type="Proteomes" id="UP001369736"/>
    </source>
</evidence>
<dbReference type="RefSeq" id="WP_337700486.1">
    <property type="nucleotide sequence ID" value="NZ_JBBEGM010000001.1"/>
</dbReference>
<keyword evidence="2" id="KW-0472">Membrane</keyword>
<accession>A0ABU8M003</accession>
<organism evidence="3 4">
    <name type="scientific">Actinomycetospora flava</name>
    <dbReference type="NCBI Taxonomy" id="3129232"/>
    <lineage>
        <taxon>Bacteria</taxon>
        <taxon>Bacillati</taxon>
        <taxon>Actinomycetota</taxon>
        <taxon>Actinomycetes</taxon>
        <taxon>Pseudonocardiales</taxon>
        <taxon>Pseudonocardiaceae</taxon>
        <taxon>Actinomycetospora</taxon>
    </lineage>
</organism>
<keyword evidence="4" id="KW-1185">Reference proteome</keyword>
<evidence type="ECO:0000313" key="3">
    <source>
        <dbReference type="EMBL" id="MEJ2860694.1"/>
    </source>
</evidence>
<dbReference type="Proteomes" id="UP001369736">
    <property type="component" value="Unassembled WGS sequence"/>
</dbReference>
<protein>
    <submittedName>
        <fullName evidence="3">Uncharacterized protein</fullName>
    </submittedName>
</protein>
<reference evidence="3 4" key="1">
    <citation type="submission" date="2024-03" db="EMBL/GenBank/DDBJ databases">
        <title>Actinomycetospora sp. OC33-EN07, a novel actinomycete isolated from wild orchid (Aerides multiflora).</title>
        <authorList>
            <person name="Suriyachadkun C."/>
        </authorList>
    </citation>
    <scope>NUCLEOTIDE SEQUENCE [LARGE SCALE GENOMIC DNA]</scope>
    <source>
        <strain evidence="3 4">OC33-EN07</strain>
    </source>
</reference>
<feature type="transmembrane region" description="Helical" evidence="2">
    <location>
        <begin position="6"/>
        <end position="23"/>
    </location>
</feature>
<evidence type="ECO:0000256" key="2">
    <source>
        <dbReference type="SAM" id="Phobius"/>
    </source>
</evidence>
<gene>
    <name evidence="3" type="ORF">WCD58_05980</name>
</gene>
<proteinExistence type="predicted"/>
<comment type="caution">
    <text evidence="3">The sequence shown here is derived from an EMBL/GenBank/DDBJ whole genome shotgun (WGS) entry which is preliminary data.</text>
</comment>
<sequence>MSAVGVVELIAWVLSAVIAAWMINDLLRTGRRHDEASLVNAPDPLEDPPPATGDGAGVRSA</sequence>
<keyword evidence="2" id="KW-0812">Transmembrane</keyword>
<evidence type="ECO:0000256" key="1">
    <source>
        <dbReference type="SAM" id="MobiDB-lite"/>
    </source>
</evidence>
<keyword evidence="2" id="KW-1133">Transmembrane helix</keyword>